<evidence type="ECO:0000256" key="2">
    <source>
        <dbReference type="SAM" id="Phobius"/>
    </source>
</evidence>
<keyword evidence="2" id="KW-1133">Transmembrane helix</keyword>
<accession>A0A1J7G433</accession>
<protein>
    <submittedName>
        <fullName evidence="3">Uncharacterized protein</fullName>
    </submittedName>
</protein>
<gene>
    <name evidence="3" type="ORF">TanjilG_28411</name>
</gene>
<dbReference type="Proteomes" id="UP000188354">
    <property type="component" value="Unassembled WGS sequence"/>
</dbReference>
<dbReference type="Gramene" id="OIV89081">
    <property type="protein sequence ID" value="OIV89081"/>
    <property type="gene ID" value="TanjilG_28411"/>
</dbReference>
<evidence type="ECO:0000313" key="3">
    <source>
        <dbReference type="EMBL" id="OIV89081.1"/>
    </source>
</evidence>
<keyword evidence="2" id="KW-0812">Transmembrane</keyword>
<keyword evidence="2" id="KW-0472">Membrane</keyword>
<dbReference type="AlphaFoldDB" id="A0A1J7G433"/>
<name>A0A1J7G433_LUPAN</name>
<sequence length="79" mass="9011">MLSIFLLFSPSFSSQRHRQRERFMAKPSSPKRSIDGEAPKPPSFFVHGSGQPRAIWHWFVTVVIHGGSILTLGSLWWFG</sequence>
<feature type="transmembrane region" description="Helical" evidence="2">
    <location>
        <begin position="55"/>
        <end position="78"/>
    </location>
</feature>
<feature type="region of interest" description="Disordered" evidence="1">
    <location>
        <begin position="18"/>
        <end position="38"/>
    </location>
</feature>
<dbReference type="EMBL" id="KV862444">
    <property type="protein sequence ID" value="OIV89081.1"/>
    <property type="molecule type" value="Genomic_DNA"/>
</dbReference>
<reference evidence="3 4" key="1">
    <citation type="journal article" date="2017" name="Plant Biotechnol. J.">
        <title>A comprehensive draft genome sequence for lupin (Lupinus angustifolius), an emerging health food: insights into plant-microbe interactions and legume evolution.</title>
        <authorList>
            <person name="Hane J.K."/>
            <person name="Ming Y."/>
            <person name="Kamphuis L.G."/>
            <person name="Nelson M.N."/>
            <person name="Garg G."/>
            <person name="Atkins C.A."/>
            <person name="Bayer P.E."/>
            <person name="Bravo A."/>
            <person name="Bringans S."/>
            <person name="Cannon S."/>
            <person name="Edwards D."/>
            <person name="Foley R."/>
            <person name="Gao L.L."/>
            <person name="Harrison M.J."/>
            <person name="Huang W."/>
            <person name="Hurgobin B."/>
            <person name="Li S."/>
            <person name="Liu C.W."/>
            <person name="McGrath A."/>
            <person name="Morahan G."/>
            <person name="Murray J."/>
            <person name="Weller J."/>
            <person name="Jian J."/>
            <person name="Singh K.B."/>
        </authorList>
    </citation>
    <scope>NUCLEOTIDE SEQUENCE [LARGE SCALE GENOMIC DNA]</scope>
    <source>
        <strain evidence="4">cv. Tanjil</strain>
        <tissue evidence="3">Whole plant</tissue>
    </source>
</reference>
<evidence type="ECO:0000256" key="1">
    <source>
        <dbReference type="SAM" id="MobiDB-lite"/>
    </source>
</evidence>
<evidence type="ECO:0000313" key="4">
    <source>
        <dbReference type="Proteomes" id="UP000188354"/>
    </source>
</evidence>
<proteinExistence type="predicted"/>
<keyword evidence="4" id="KW-1185">Reference proteome</keyword>
<organism evidence="3 4">
    <name type="scientific">Lupinus angustifolius</name>
    <name type="common">Narrow-leaved blue lupine</name>
    <dbReference type="NCBI Taxonomy" id="3871"/>
    <lineage>
        <taxon>Eukaryota</taxon>
        <taxon>Viridiplantae</taxon>
        <taxon>Streptophyta</taxon>
        <taxon>Embryophyta</taxon>
        <taxon>Tracheophyta</taxon>
        <taxon>Spermatophyta</taxon>
        <taxon>Magnoliopsida</taxon>
        <taxon>eudicotyledons</taxon>
        <taxon>Gunneridae</taxon>
        <taxon>Pentapetalae</taxon>
        <taxon>rosids</taxon>
        <taxon>fabids</taxon>
        <taxon>Fabales</taxon>
        <taxon>Fabaceae</taxon>
        <taxon>Papilionoideae</taxon>
        <taxon>50 kb inversion clade</taxon>
        <taxon>genistoids sensu lato</taxon>
        <taxon>core genistoids</taxon>
        <taxon>Genisteae</taxon>
        <taxon>Lupinus</taxon>
    </lineage>
</organism>